<dbReference type="GO" id="GO:0046872">
    <property type="term" value="F:metal ion binding"/>
    <property type="evidence" value="ECO:0007669"/>
    <property type="project" value="UniProtKB-KW"/>
</dbReference>
<reference evidence="6 7" key="1">
    <citation type="journal article" date="2010" name="Stand. Genomic Sci.">
        <title>Complete genome sequence of Denitrovibrio acetiphilus type strain (N2460).</title>
        <authorList>
            <person name="Kiss H."/>
            <person name="Lang E."/>
            <person name="Lapidus A."/>
            <person name="Copeland A."/>
            <person name="Nolan M."/>
            <person name="Glavina Del Rio T."/>
            <person name="Chen F."/>
            <person name="Lucas S."/>
            <person name="Tice H."/>
            <person name="Cheng J.F."/>
            <person name="Han C."/>
            <person name="Goodwin L."/>
            <person name="Pitluck S."/>
            <person name="Liolios K."/>
            <person name="Pati A."/>
            <person name="Ivanova N."/>
            <person name="Mavromatis K."/>
            <person name="Chen A."/>
            <person name="Palaniappan K."/>
            <person name="Land M."/>
            <person name="Hauser L."/>
            <person name="Chang Y.J."/>
            <person name="Jeffries C.D."/>
            <person name="Detter J.C."/>
            <person name="Brettin T."/>
            <person name="Spring S."/>
            <person name="Rohde M."/>
            <person name="Goker M."/>
            <person name="Woyke T."/>
            <person name="Bristow J."/>
            <person name="Eisen J.A."/>
            <person name="Markowitz V."/>
            <person name="Hugenholtz P."/>
            <person name="Kyrpides N.C."/>
            <person name="Klenk H.P."/>
        </authorList>
    </citation>
    <scope>NUCLEOTIDE SEQUENCE [LARGE SCALE GENOMIC DNA]</scope>
    <source>
        <strain evidence="7">DSM 12809 / NBRC 114555 / N2460</strain>
    </source>
</reference>
<keyword evidence="2 4" id="KW-0479">Metal-binding</keyword>
<dbReference type="InterPro" id="IPR036909">
    <property type="entry name" value="Cyt_c-like_dom_sf"/>
</dbReference>
<dbReference type="PROSITE" id="PS51007">
    <property type="entry name" value="CYTC"/>
    <property type="match status" value="2"/>
</dbReference>
<evidence type="ECO:0000259" key="5">
    <source>
        <dbReference type="PROSITE" id="PS51007"/>
    </source>
</evidence>
<evidence type="ECO:0000313" key="7">
    <source>
        <dbReference type="Proteomes" id="UP000002012"/>
    </source>
</evidence>
<dbReference type="InParanoid" id="D4H0P9"/>
<dbReference type="PaxDb" id="522772-Dacet_1798"/>
<name>D4H0P9_DENA2</name>
<dbReference type="eggNOG" id="COG2010">
    <property type="taxonomic scope" value="Bacteria"/>
</dbReference>
<dbReference type="NCBIfam" id="NF040971">
    <property type="entry name" value="cytc_ExtS"/>
    <property type="match status" value="1"/>
</dbReference>
<dbReference type="SUPFAM" id="SSF46626">
    <property type="entry name" value="Cytochrome c"/>
    <property type="match status" value="2"/>
</dbReference>
<dbReference type="GO" id="GO:0009055">
    <property type="term" value="F:electron transfer activity"/>
    <property type="evidence" value="ECO:0007669"/>
    <property type="project" value="InterPro"/>
</dbReference>
<dbReference type="InterPro" id="IPR009056">
    <property type="entry name" value="Cyt_c-like_dom"/>
</dbReference>
<accession>D4H0P9</accession>
<dbReference type="EMBL" id="CP001968">
    <property type="protein sequence ID" value="ADD68562.1"/>
    <property type="molecule type" value="Genomic_DNA"/>
</dbReference>
<dbReference type="eggNOG" id="COG3474">
    <property type="taxonomic scope" value="Bacteria"/>
</dbReference>
<organism evidence="6 7">
    <name type="scientific">Denitrovibrio acetiphilus (strain DSM 12809 / NBRC 114555 / N2460)</name>
    <dbReference type="NCBI Taxonomy" id="522772"/>
    <lineage>
        <taxon>Bacteria</taxon>
        <taxon>Pseudomonadati</taxon>
        <taxon>Deferribacterota</taxon>
        <taxon>Deferribacteres</taxon>
        <taxon>Deferribacterales</taxon>
        <taxon>Geovibrionaceae</taxon>
        <taxon>Denitrovibrio</taxon>
    </lineage>
</organism>
<keyword evidence="7" id="KW-1185">Reference proteome</keyword>
<proteinExistence type="predicted"/>
<dbReference type="Proteomes" id="UP000002012">
    <property type="component" value="Chromosome"/>
</dbReference>
<evidence type="ECO:0000256" key="3">
    <source>
        <dbReference type="ARBA" id="ARBA00023004"/>
    </source>
</evidence>
<protein>
    <recommendedName>
        <fullName evidence="5">Cytochrome c domain-containing protein</fullName>
    </recommendedName>
</protein>
<dbReference type="Gene3D" id="1.10.760.10">
    <property type="entry name" value="Cytochrome c-like domain"/>
    <property type="match status" value="2"/>
</dbReference>
<dbReference type="STRING" id="522772.Dacet_1798"/>
<keyword evidence="1 4" id="KW-0349">Heme</keyword>
<dbReference type="GO" id="GO:0020037">
    <property type="term" value="F:heme binding"/>
    <property type="evidence" value="ECO:0007669"/>
    <property type="project" value="InterPro"/>
</dbReference>
<dbReference type="KEGG" id="dap:Dacet_1798"/>
<dbReference type="Pfam" id="PF13442">
    <property type="entry name" value="Cytochrome_CBB3"/>
    <property type="match status" value="1"/>
</dbReference>
<gene>
    <name evidence="6" type="ordered locus">Dacet_1798</name>
</gene>
<evidence type="ECO:0000256" key="2">
    <source>
        <dbReference type="ARBA" id="ARBA00022723"/>
    </source>
</evidence>
<feature type="domain" description="Cytochrome c" evidence="5">
    <location>
        <begin position="115"/>
        <end position="212"/>
    </location>
</feature>
<evidence type="ECO:0000256" key="4">
    <source>
        <dbReference type="PROSITE-ProRule" id="PRU00433"/>
    </source>
</evidence>
<evidence type="ECO:0000313" key="6">
    <source>
        <dbReference type="EMBL" id="ADD68562.1"/>
    </source>
</evidence>
<feature type="domain" description="Cytochrome c" evidence="5">
    <location>
        <begin position="26"/>
        <end position="101"/>
    </location>
</feature>
<dbReference type="AlphaFoldDB" id="D4H0P9"/>
<sequence length="212" mass="23910">MESSRKNIAHFGIITAKYSGLYTDENDVKTGKEIVEDSACRRCHIIGAKGENSAVSLDYRAKIHTGEYLADKLINTNEYMPDFHFSDRDVTKIIKYLLFASSGTVQKEAEPYVAYIKTSDDDVFGKHCGNCHKVITRQSGGKGTGEIARNLSGLFSQYFDSDVLQEGDDRWTPELLLKWVRNPRSINKTTIMPPVNLSKNEESDLSKLFENK</sequence>
<dbReference type="HOGENOM" id="CLU_1056727_0_0_0"/>
<evidence type="ECO:0000256" key="1">
    <source>
        <dbReference type="ARBA" id="ARBA00022617"/>
    </source>
</evidence>
<keyword evidence="3 4" id="KW-0408">Iron</keyword>